<keyword evidence="3" id="KW-0813">Transport</keyword>
<dbReference type="SMART" id="SM00382">
    <property type="entry name" value="AAA"/>
    <property type="match status" value="2"/>
</dbReference>
<feature type="transmembrane region" description="Helical" evidence="11">
    <location>
        <begin position="769"/>
        <end position="786"/>
    </location>
</feature>
<evidence type="ECO:0000256" key="11">
    <source>
        <dbReference type="SAM" id="Phobius"/>
    </source>
</evidence>
<dbReference type="Pfam" id="PF19055">
    <property type="entry name" value="ABC2_membrane_7"/>
    <property type="match status" value="1"/>
</dbReference>
<evidence type="ECO:0000256" key="10">
    <source>
        <dbReference type="SAM" id="MobiDB-lite"/>
    </source>
</evidence>
<evidence type="ECO:0000256" key="6">
    <source>
        <dbReference type="ARBA" id="ARBA00022741"/>
    </source>
</evidence>
<sequence length="1501" mass="167761">MSLLGTINSNVTGTQDVQESHVAHMEARRHDPTDSVSTDDTANEKGEIGNEEYGKVEVTRLARQLTRQSTRFSISTHNAENPFIEVHEDSTLNPSSENFKARDWMKNLLAIQSRDPERYPKRQAGLAFKNLSVHGFGSPTDYQKDVANSVLEIGALFRKIAGTGKQKIQILDNFDGLIKSGEMLVVLGRPGSGCSTFLKTIAGEMNGIFKDANSHMNYQGISDKQMRNQFRGEAIYTAETDVHFPQLSVGDTLKFAAMARAPRNRLPGVSRDQYAEHMRDVVMAMLGLSHTINTQVGNDFIRGVSGGERKRVSIAEATLCGSPLQCWDNSTRGLDSANALEFCKTLGLMSKYSGTTCAVAIYQASQSAYDVFDKVTVLYEGRQIYFGRTTDAKEFFTTMGFECPERQTTADFLTSLTSPAERIVKPGFESRVPRTPDEFATAWKNSAAFKTLQNEIAEYDQQYPLGGESLDKFIQSRKAMQSKGQRVKSPYTLSVTEQVQLCVTRGFQRLKGDSSLSVSALIGNTIMALIIGSVFFQLDDDVTSFYSRGALLFFSVLLNAFSSALEILTLYAQRPIVEKQARYAMYHPFAEAISSMLCDMPYKITNAITFNITLYFMTGLRQTPGAFFTFILFSFMTTLTMSMVFRTIASYSRTLSQALVPAAILILGLVIYTGFTIPTRNMLGWSRWMNYIDPIAYGFESLIVNEFHGRNFPCLPKSFIPVGPSYMDVDPLSKICSAKGAVAGQNFITGEDYYTASFEYSNSHKWRNLGIMFAFMIFFMATYLIGTEYISESKSKGEVLLFRRGHAPKHSSNSEDDVEQTQSVSAAEKKDGASSNGEETTAAIQRQTAIFQWQDVCYDIHIKKEERRILDHVDGWVKPGTCTALMGVSGAGKTTLLDVLATRVTMGVVSGEMLVDGRPRDQSFQRKTGYVQQQDLHLHTTTVREALRFSAVLRQPRHVPHQEKLDYVEEVIKLLGMEHYADAVVGVPGEGLNVEQRKRLTIGVELAAKPQLLLFLDEPTSGLDSQTSWSILDLIDTLTKHGQAILCTIHQPSAMLFQRFDRLLFLAKGGRTVYFGEIGEKSSTLSNYFERNGAPKLSSDANPAEWMLEVIGAAPGTHSEIDWPAVWRDSPERQEVHNHLAELKSNLSLKPVATNDNDPTGFNEFAAPFTVQLWECLIRVFSQYWRTPVYIYSKIALCTLTALYVGFSFFHAQNSMQGLQNQMFSVFMLMTVFGNLVQQIMPHFVTQRSLYEVRERPSKSYSWQAFMAANIIVELPWNALMSVLIFVCWYYPIGLQRNTSPDDLHERGALMWLLVLTFMLFTSTFSHMMIAGIELAETGGNIANLLFSLCLIFCGVLATPGTMPRFWIFMYRVSPFTYLVSAMLSTGTSGAKVICEAVELLHFEPPKGETCGAYMRDFIGTPTQPGRGGYLLDYNATSDCAFCSVDNTDTFLLGVSSSYSDAWRNFGLMWVFIIFNICAAVGIYWLARVPKAPRSKKTKTA</sequence>
<dbReference type="Pfam" id="PF01061">
    <property type="entry name" value="ABC2_membrane"/>
    <property type="match status" value="2"/>
</dbReference>
<evidence type="ECO:0000313" key="14">
    <source>
        <dbReference type="Proteomes" id="UP000191500"/>
    </source>
</evidence>
<comment type="subcellular location">
    <subcellularLocation>
        <location evidence="1">Cell membrane</location>
        <topology evidence="1">Multi-pass membrane protein</topology>
    </subcellularLocation>
</comment>
<name>A0A1V6V6I2_9EURO</name>
<dbReference type="CDD" id="cd03233">
    <property type="entry name" value="ABCG_PDR_domain1"/>
    <property type="match status" value="1"/>
</dbReference>
<evidence type="ECO:0000256" key="5">
    <source>
        <dbReference type="ARBA" id="ARBA00022692"/>
    </source>
</evidence>
<gene>
    <name evidence="13" type="ORF">PENCOP_c001G08330</name>
</gene>
<evidence type="ECO:0000256" key="9">
    <source>
        <dbReference type="ARBA" id="ARBA00023136"/>
    </source>
</evidence>
<dbReference type="InterPro" id="IPR013525">
    <property type="entry name" value="ABC2_TM"/>
</dbReference>
<feature type="transmembrane region" description="Helical" evidence="11">
    <location>
        <begin position="626"/>
        <end position="649"/>
    </location>
</feature>
<comment type="similarity">
    <text evidence="2">Belongs to the ABC transporter superfamily. ABCG family. PDR (TC 3.A.1.205) subfamily.</text>
</comment>
<evidence type="ECO:0000259" key="12">
    <source>
        <dbReference type="PROSITE" id="PS50893"/>
    </source>
</evidence>
<feature type="transmembrane region" description="Helical" evidence="11">
    <location>
        <begin position="1224"/>
        <end position="1245"/>
    </location>
</feature>
<keyword evidence="4" id="KW-1003">Cell membrane</keyword>
<feature type="transmembrane region" description="Helical" evidence="11">
    <location>
        <begin position="1189"/>
        <end position="1212"/>
    </location>
</feature>
<feature type="compositionally biased region" description="Polar residues" evidence="10">
    <location>
        <begin position="1"/>
        <end position="17"/>
    </location>
</feature>
<keyword evidence="9 11" id="KW-0472">Membrane</keyword>
<protein>
    <recommendedName>
        <fullName evidence="12">ABC transporter domain-containing protein</fullName>
    </recommendedName>
</protein>
<dbReference type="EMBL" id="MDDG01000001">
    <property type="protein sequence ID" value="OQE46294.1"/>
    <property type="molecule type" value="Genomic_DNA"/>
</dbReference>
<dbReference type="Pfam" id="PF00005">
    <property type="entry name" value="ABC_tran"/>
    <property type="match status" value="2"/>
</dbReference>
<dbReference type="Pfam" id="PF14510">
    <property type="entry name" value="ABC_trans_N"/>
    <property type="match status" value="1"/>
</dbReference>
<dbReference type="SUPFAM" id="SSF52540">
    <property type="entry name" value="P-loop containing nucleoside triphosphate hydrolases"/>
    <property type="match status" value="2"/>
</dbReference>
<reference evidence="14" key="1">
    <citation type="journal article" date="2017" name="Nat. Microbiol.">
        <title>Global analysis of biosynthetic gene clusters reveals vast potential of secondary metabolite production in Penicillium species.</title>
        <authorList>
            <person name="Nielsen J.C."/>
            <person name="Grijseels S."/>
            <person name="Prigent S."/>
            <person name="Ji B."/>
            <person name="Dainat J."/>
            <person name="Nielsen K.F."/>
            <person name="Frisvad J.C."/>
            <person name="Workman M."/>
            <person name="Nielsen J."/>
        </authorList>
    </citation>
    <scope>NUCLEOTIDE SEQUENCE [LARGE SCALE GENOMIC DNA]</scope>
    <source>
        <strain evidence="14">IBT 31321</strain>
    </source>
</reference>
<dbReference type="InterPro" id="IPR010929">
    <property type="entry name" value="PDR_CDR_ABC"/>
</dbReference>
<feature type="transmembrane region" description="Helical" evidence="11">
    <location>
        <begin position="515"/>
        <end position="538"/>
    </location>
</feature>
<dbReference type="InterPro" id="IPR034001">
    <property type="entry name" value="ABCG_PDR_1"/>
</dbReference>
<feature type="transmembrane region" description="Helical" evidence="11">
    <location>
        <begin position="1265"/>
        <end position="1290"/>
    </location>
</feature>
<dbReference type="PROSITE" id="PS50893">
    <property type="entry name" value="ABC_TRANSPORTER_2"/>
    <property type="match status" value="2"/>
</dbReference>
<feature type="transmembrane region" description="Helical" evidence="11">
    <location>
        <begin position="1310"/>
        <end position="1330"/>
    </location>
</feature>
<dbReference type="InterPro" id="IPR027417">
    <property type="entry name" value="P-loop_NTPase"/>
</dbReference>
<dbReference type="InterPro" id="IPR029481">
    <property type="entry name" value="ABC_trans_N"/>
</dbReference>
<evidence type="ECO:0000256" key="3">
    <source>
        <dbReference type="ARBA" id="ARBA00022448"/>
    </source>
</evidence>
<dbReference type="InterPro" id="IPR017871">
    <property type="entry name" value="ABC_transporter-like_CS"/>
</dbReference>
<dbReference type="Proteomes" id="UP000191500">
    <property type="component" value="Unassembled WGS sequence"/>
</dbReference>
<dbReference type="PROSITE" id="PS00211">
    <property type="entry name" value="ABC_TRANSPORTER_1"/>
    <property type="match status" value="1"/>
</dbReference>
<dbReference type="GO" id="GO:0140359">
    <property type="term" value="F:ABC-type transporter activity"/>
    <property type="evidence" value="ECO:0007669"/>
    <property type="project" value="InterPro"/>
</dbReference>
<keyword evidence="6" id="KW-0547">Nucleotide-binding</keyword>
<proteinExistence type="inferred from homology"/>
<dbReference type="PANTHER" id="PTHR19241">
    <property type="entry name" value="ATP-BINDING CASSETTE TRANSPORTER"/>
    <property type="match status" value="1"/>
</dbReference>
<dbReference type="InterPro" id="IPR034003">
    <property type="entry name" value="ABCG_PDR_2"/>
</dbReference>
<dbReference type="CDD" id="cd03232">
    <property type="entry name" value="ABCG_PDR_domain2"/>
    <property type="match status" value="1"/>
</dbReference>
<evidence type="ECO:0000256" key="8">
    <source>
        <dbReference type="ARBA" id="ARBA00022989"/>
    </source>
</evidence>
<feature type="region of interest" description="Disordered" evidence="10">
    <location>
        <begin position="807"/>
        <end position="839"/>
    </location>
</feature>
<keyword evidence="8 11" id="KW-1133">Transmembrane helix</keyword>
<evidence type="ECO:0000256" key="4">
    <source>
        <dbReference type="ARBA" id="ARBA00022475"/>
    </source>
</evidence>
<evidence type="ECO:0000313" key="13">
    <source>
        <dbReference type="EMBL" id="OQE46294.1"/>
    </source>
</evidence>
<evidence type="ECO:0000256" key="7">
    <source>
        <dbReference type="ARBA" id="ARBA00022840"/>
    </source>
</evidence>
<dbReference type="Pfam" id="PF06422">
    <property type="entry name" value="PDR_CDR"/>
    <property type="match status" value="1"/>
</dbReference>
<dbReference type="GO" id="GO:0005524">
    <property type="term" value="F:ATP binding"/>
    <property type="evidence" value="ECO:0007669"/>
    <property type="project" value="UniProtKB-KW"/>
</dbReference>
<dbReference type="InterPro" id="IPR003593">
    <property type="entry name" value="AAA+_ATPase"/>
</dbReference>
<feature type="transmembrane region" description="Helical" evidence="11">
    <location>
        <begin position="1342"/>
        <end position="1359"/>
    </location>
</feature>
<feature type="domain" description="ABC transporter" evidence="12">
    <location>
        <begin position="851"/>
        <end position="1093"/>
    </location>
</feature>
<evidence type="ECO:0000256" key="1">
    <source>
        <dbReference type="ARBA" id="ARBA00004651"/>
    </source>
</evidence>
<feature type="domain" description="ABC transporter" evidence="12">
    <location>
        <begin position="151"/>
        <end position="405"/>
    </location>
</feature>
<feature type="compositionally biased region" description="Basic and acidic residues" evidence="10">
    <location>
        <begin position="18"/>
        <end position="33"/>
    </location>
</feature>
<dbReference type="InterPro" id="IPR003439">
    <property type="entry name" value="ABC_transporter-like_ATP-bd"/>
</dbReference>
<keyword evidence="5 11" id="KW-0812">Transmembrane</keyword>
<dbReference type="FunFam" id="3.40.50.300:FF:000881">
    <property type="entry name" value="ABC multidrug transporter A-1"/>
    <property type="match status" value="1"/>
</dbReference>
<dbReference type="InterPro" id="IPR043926">
    <property type="entry name" value="ABCG_dom"/>
</dbReference>
<feature type="transmembrane region" description="Helical" evidence="11">
    <location>
        <begin position="1467"/>
        <end position="1487"/>
    </location>
</feature>
<dbReference type="STRING" id="36646.A0A1V6V6I2"/>
<dbReference type="GO" id="GO:0005886">
    <property type="term" value="C:plasma membrane"/>
    <property type="evidence" value="ECO:0007669"/>
    <property type="project" value="UniProtKB-SubCell"/>
</dbReference>
<organism evidence="13 14">
    <name type="scientific">Penicillium coprophilum</name>
    <dbReference type="NCBI Taxonomy" id="36646"/>
    <lineage>
        <taxon>Eukaryota</taxon>
        <taxon>Fungi</taxon>
        <taxon>Dikarya</taxon>
        <taxon>Ascomycota</taxon>
        <taxon>Pezizomycotina</taxon>
        <taxon>Eurotiomycetes</taxon>
        <taxon>Eurotiomycetidae</taxon>
        <taxon>Eurotiales</taxon>
        <taxon>Aspergillaceae</taxon>
        <taxon>Penicillium</taxon>
    </lineage>
</organism>
<dbReference type="FunFam" id="3.40.50.300:FF:000054">
    <property type="entry name" value="ABC multidrug transporter atrF"/>
    <property type="match status" value="1"/>
</dbReference>
<feature type="transmembrane region" description="Helical" evidence="11">
    <location>
        <begin position="550"/>
        <end position="572"/>
    </location>
</feature>
<comment type="caution">
    <text evidence="13">The sequence shown here is derived from an EMBL/GenBank/DDBJ whole genome shotgun (WGS) entry which is preliminary data.</text>
</comment>
<feature type="transmembrane region" description="Helical" evidence="11">
    <location>
        <begin position="655"/>
        <end position="677"/>
    </location>
</feature>
<dbReference type="Gene3D" id="3.40.50.300">
    <property type="entry name" value="P-loop containing nucleotide triphosphate hydrolases"/>
    <property type="match status" value="2"/>
</dbReference>
<dbReference type="GO" id="GO:0016887">
    <property type="term" value="F:ATP hydrolysis activity"/>
    <property type="evidence" value="ECO:0007669"/>
    <property type="project" value="InterPro"/>
</dbReference>
<feature type="region of interest" description="Disordered" evidence="10">
    <location>
        <begin position="1"/>
        <end position="46"/>
    </location>
</feature>
<keyword evidence="7" id="KW-0067">ATP-binding</keyword>
<keyword evidence="14" id="KW-1185">Reference proteome</keyword>
<accession>A0A1V6V6I2</accession>
<evidence type="ECO:0000256" key="2">
    <source>
        <dbReference type="ARBA" id="ARBA00006012"/>
    </source>
</evidence>